<accession>A0A6M3X582</accession>
<reference evidence="1" key="1">
    <citation type="submission" date="2020-03" db="EMBL/GenBank/DDBJ databases">
        <title>The deep terrestrial virosphere.</title>
        <authorList>
            <person name="Holmfeldt K."/>
            <person name="Nilsson E."/>
            <person name="Simone D."/>
            <person name="Lopez-Fernandez M."/>
            <person name="Wu X."/>
            <person name="de Brujin I."/>
            <person name="Lundin D."/>
            <person name="Andersson A."/>
            <person name="Bertilsson S."/>
            <person name="Dopson M."/>
        </authorList>
    </citation>
    <scope>NUCLEOTIDE SEQUENCE</scope>
    <source>
        <strain evidence="1">MM171A02250</strain>
    </source>
</reference>
<dbReference type="AlphaFoldDB" id="A0A6M3X582"/>
<protein>
    <submittedName>
        <fullName evidence="1">Uncharacterized protein</fullName>
    </submittedName>
</protein>
<sequence>MSDSISMNHGVKIQILLENLRLACHYFVEVSNPACSRVKKYHDNGRIAFMKTACGGKISKCELGICHFLGETNGTEIWEPEEGAISGEDEPEKEKL</sequence>
<proteinExistence type="predicted"/>
<evidence type="ECO:0000313" key="1">
    <source>
        <dbReference type="EMBL" id="QJH92914.1"/>
    </source>
</evidence>
<dbReference type="EMBL" id="MT143931">
    <property type="protein sequence ID" value="QJH92914.1"/>
    <property type="molecule type" value="Genomic_DNA"/>
</dbReference>
<name>A0A6M3X582_9ZZZZ</name>
<gene>
    <name evidence="1" type="ORF">MM171A02250_0001</name>
</gene>
<organism evidence="1">
    <name type="scientific">viral metagenome</name>
    <dbReference type="NCBI Taxonomy" id="1070528"/>
    <lineage>
        <taxon>unclassified sequences</taxon>
        <taxon>metagenomes</taxon>
        <taxon>organismal metagenomes</taxon>
    </lineage>
</organism>